<sequence length="65" mass="6448">MTEPVTPSGPRRPVTEPVTFPVAPVPPGTSPPDGRPPVPAAGDAFLAFAVLSVVAVASVTGSSKL</sequence>
<organism evidence="3 4">
    <name type="scientific">Streptomyces ambofaciens</name>
    <dbReference type="NCBI Taxonomy" id="1889"/>
    <lineage>
        <taxon>Bacteria</taxon>
        <taxon>Bacillati</taxon>
        <taxon>Actinomycetota</taxon>
        <taxon>Actinomycetes</taxon>
        <taxon>Kitasatosporales</taxon>
        <taxon>Streptomycetaceae</taxon>
        <taxon>Streptomyces</taxon>
    </lineage>
</organism>
<keyword evidence="4" id="KW-1185">Reference proteome</keyword>
<accession>A0ABM6B3S1</accession>
<name>A0ABM6B3S1_STRAM</name>
<evidence type="ECO:0000256" key="2">
    <source>
        <dbReference type="SAM" id="Phobius"/>
    </source>
</evidence>
<dbReference type="Proteomes" id="UP000076720">
    <property type="component" value="Chromosome"/>
</dbReference>
<feature type="transmembrane region" description="Helical" evidence="2">
    <location>
        <begin position="44"/>
        <end position="62"/>
    </location>
</feature>
<evidence type="ECO:0000256" key="1">
    <source>
        <dbReference type="SAM" id="MobiDB-lite"/>
    </source>
</evidence>
<reference evidence="4" key="1">
    <citation type="submission" date="2015-10" db="EMBL/GenBank/DDBJ databases">
        <title>Complete genome sequence of Streptomyces ambofaciens DSM 40697.</title>
        <authorList>
            <person name="Thibessard A."/>
            <person name="Leblond P."/>
        </authorList>
    </citation>
    <scope>NUCLEOTIDE SEQUENCE [LARGE SCALE GENOMIC DNA]</scope>
    <source>
        <strain evidence="4">DSM 40697</strain>
    </source>
</reference>
<evidence type="ECO:0000313" key="4">
    <source>
        <dbReference type="Proteomes" id="UP000076720"/>
    </source>
</evidence>
<dbReference type="EMBL" id="CP012949">
    <property type="protein sequence ID" value="ANB07666.1"/>
    <property type="molecule type" value="Genomic_DNA"/>
</dbReference>
<protein>
    <submittedName>
        <fullName evidence="3">Uncharacterized protein</fullName>
    </submittedName>
</protein>
<keyword evidence="2" id="KW-1133">Transmembrane helix</keyword>
<keyword evidence="2" id="KW-0472">Membrane</keyword>
<feature type="compositionally biased region" description="Pro residues" evidence="1">
    <location>
        <begin position="23"/>
        <end position="38"/>
    </location>
</feature>
<gene>
    <name evidence="3" type="ORF">SAM40697_3708</name>
</gene>
<reference evidence="3 4" key="2">
    <citation type="journal article" date="2016" name="Genome Announc.">
        <title>Complete Genome Sequence of Streptomyces ambofaciens DSM 40697, a Paradigm for Genome Plasticity Studies.</title>
        <authorList>
            <person name="Thibessard A."/>
            <person name="Leblond P."/>
        </authorList>
    </citation>
    <scope>NUCLEOTIDE SEQUENCE [LARGE SCALE GENOMIC DNA]</scope>
    <source>
        <strain evidence="3 4">DSM 40697</strain>
    </source>
</reference>
<feature type="region of interest" description="Disordered" evidence="1">
    <location>
        <begin position="1"/>
        <end position="38"/>
    </location>
</feature>
<evidence type="ECO:0000313" key="3">
    <source>
        <dbReference type="EMBL" id="ANB07666.1"/>
    </source>
</evidence>
<keyword evidence="2" id="KW-0812">Transmembrane</keyword>
<proteinExistence type="predicted"/>